<keyword evidence="2" id="KW-1185">Reference proteome</keyword>
<dbReference type="OrthoDB" id="2443257at2759"/>
<protein>
    <submittedName>
        <fullName evidence="1">7561_t:CDS:1</fullName>
    </submittedName>
</protein>
<dbReference type="EMBL" id="CAJVPQ010025951">
    <property type="protein sequence ID" value="CAG8767726.1"/>
    <property type="molecule type" value="Genomic_DNA"/>
</dbReference>
<evidence type="ECO:0000313" key="2">
    <source>
        <dbReference type="Proteomes" id="UP000789570"/>
    </source>
</evidence>
<evidence type="ECO:0000313" key="1">
    <source>
        <dbReference type="EMBL" id="CAG8767726.1"/>
    </source>
</evidence>
<dbReference type="Proteomes" id="UP000789570">
    <property type="component" value="Unassembled WGS sequence"/>
</dbReference>
<comment type="caution">
    <text evidence="1">The sequence shown here is derived from an EMBL/GenBank/DDBJ whole genome shotgun (WGS) entry which is preliminary data.</text>
</comment>
<gene>
    <name evidence="1" type="ORF">FCALED_LOCUS17328</name>
</gene>
<name>A0A9N9JB63_9GLOM</name>
<reference evidence="1" key="1">
    <citation type="submission" date="2021-06" db="EMBL/GenBank/DDBJ databases">
        <authorList>
            <person name="Kallberg Y."/>
            <person name="Tangrot J."/>
            <person name="Rosling A."/>
        </authorList>
    </citation>
    <scope>NUCLEOTIDE SEQUENCE</scope>
    <source>
        <strain evidence="1">UK204</strain>
    </source>
</reference>
<accession>A0A9N9JB63</accession>
<dbReference type="AlphaFoldDB" id="A0A9N9JB63"/>
<sequence length="68" mass="8226">SKQIYPLLVASFPDQYIHKRDLYNAIQRFKTLFTNRHRDAQNMINMLLNLKDQEPGWIIHIRIDPFDN</sequence>
<feature type="non-terminal residue" evidence="1">
    <location>
        <position position="1"/>
    </location>
</feature>
<organism evidence="1 2">
    <name type="scientific">Funneliformis caledonium</name>
    <dbReference type="NCBI Taxonomy" id="1117310"/>
    <lineage>
        <taxon>Eukaryota</taxon>
        <taxon>Fungi</taxon>
        <taxon>Fungi incertae sedis</taxon>
        <taxon>Mucoromycota</taxon>
        <taxon>Glomeromycotina</taxon>
        <taxon>Glomeromycetes</taxon>
        <taxon>Glomerales</taxon>
        <taxon>Glomeraceae</taxon>
        <taxon>Funneliformis</taxon>
    </lineage>
</organism>
<proteinExistence type="predicted"/>